<evidence type="ECO:0000256" key="6">
    <source>
        <dbReference type="ARBA" id="ARBA00023163"/>
    </source>
</evidence>
<evidence type="ECO:0000313" key="9">
    <source>
        <dbReference type="EMBL" id="TDZ31393.1"/>
    </source>
</evidence>
<dbReference type="PROSITE" id="PS00463">
    <property type="entry name" value="ZN2_CY6_FUNGAL_1"/>
    <property type="match status" value="1"/>
</dbReference>
<dbReference type="InterPro" id="IPR001138">
    <property type="entry name" value="Zn2Cys6_DnaBD"/>
</dbReference>
<dbReference type="GO" id="GO:0000981">
    <property type="term" value="F:DNA-binding transcription factor activity, RNA polymerase II-specific"/>
    <property type="evidence" value="ECO:0007669"/>
    <property type="project" value="InterPro"/>
</dbReference>
<dbReference type="GO" id="GO:0003677">
    <property type="term" value="F:DNA binding"/>
    <property type="evidence" value="ECO:0007669"/>
    <property type="project" value="UniProtKB-KW"/>
</dbReference>
<dbReference type="GO" id="GO:0005634">
    <property type="term" value="C:nucleus"/>
    <property type="evidence" value="ECO:0007669"/>
    <property type="project" value="UniProtKB-SubCell"/>
</dbReference>
<proteinExistence type="predicted"/>
<protein>
    <submittedName>
        <fullName evidence="9">Putative sucrose utilization protein SUC1</fullName>
    </submittedName>
</protein>
<reference evidence="9 10" key="1">
    <citation type="submission" date="2018-11" db="EMBL/GenBank/DDBJ databases">
        <title>Genome sequence and assembly of Colletotrichum spinosum.</title>
        <authorList>
            <person name="Gan P."/>
            <person name="Shirasu K."/>
        </authorList>
    </citation>
    <scope>NUCLEOTIDE SEQUENCE [LARGE SCALE GENOMIC DNA]</scope>
    <source>
        <strain evidence="9 10">CBS 515.97</strain>
    </source>
</reference>
<keyword evidence="2" id="KW-0479">Metal-binding</keyword>
<dbReference type="CDD" id="cd00067">
    <property type="entry name" value="GAL4"/>
    <property type="match status" value="1"/>
</dbReference>
<sequence>MDNRKTQTRISNPCDGCSLRRVRCTGGTPCNECRKRSLECTFMRIQRKRGPKGPRSSTSAKVAQYQEQIRQDQQLCPENQSSPSPSCPYSTCSGVVPAAHQNKGAARLPLELYIKYLERFRDGLACVWPVVDVGSLVSRLVSNAPDDHEAFALAGAVCAAVIVQIRLSQLRTSKSNGAPPNLNDVAEGFARHSQYLRDQYDYRESESTDSLLTAFFLHIYFTNTDRTRAGAVYLHEAIAQLSVLNLHRPETFDELSVDHRELMLRIFWLVFVTERTFCVQNGFPTCLSPIQTWPSEGYQVYGLGSLDSSFKILSEIFTLLDDTLLVTGERLVLKSDPRTADNLYRGLSAMTNCNVSTVGPTLPELQRVNVMVTWNWIHILWWQYALRHYRMSSNMGDAMLSMLRPASVAHETVSLFASVSPSAIQTHGYGLELKIFRIADSLVDLLACNRHLPGVPQPGGNAMLLGARDTLHALQDTLLLIGGQESLFYKKLQLFMAEVQLPVPDVRALLASPHGRGECVADGVPDEVRRLQGEPRNCAAGMRCEGY</sequence>
<dbReference type="SMART" id="SM00066">
    <property type="entry name" value="GAL4"/>
    <property type="match status" value="1"/>
</dbReference>
<keyword evidence="6" id="KW-0804">Transcription</keyword>
<dbReference type="SUPFAM" id="SSF57701">
    <property type="entry name" value="Zn2/Cys6 DNA-binding domain"/>
    <property type="match status" value="1"/>
</dbReference>
<dbReference type="InterPro" id="IPR050797">
    <property type="entry name" value="Carb_Metab_Trans_Reg"/>
</dbReference>
<dbReference type="AlphaFoldDB" id="A0A4R8QC33"/>
<dbReference type="PANTHER" id="PTHR31668:SF18">
    <property type="entry name" value="MALTOSE FERMENTATION REGULATORY PROTEIN MAL13-RELATED"/>
    <property type="match status" value="1"/>
</dbReference>
<name>A0A4R8QC33_9PEZI</name>
<evidence type="ECO:0000256" key="4">
    <source>
        <dbReference type="ARBA" id="ARBA00023015"/>
    </source>
</evidence>
<accession>A0A4R8QC33</accession>
<keyword evidence="4" id="KW-0805">Transcription regulation</keyword>
<dbReference type="GO" id="GO:0006351">
    <property type="term" value="P:DNA-templated transcription"/>
    <property type="evidence" value="ECO:0007669"/>
    <property type="project" value="InterPro"/>
</dbReference>
<dbReference type="Proteomes" id="UP000295083">
    <property type="component" value="Unassembled WGS sequence"/>
</dbReference>
<evidence type="ECO:0000259" key="8">
    <source>
        <dbReference type="PROSITE" id="PS50048"/>
    </source>
</evidence>
<dbReference type="CDD" id="cd12148">
    <property type="entry name" value="fungal_TF_MHR"/>
    <property type="match status" value="1"/>
</dbReference>
<keyword evidence="3" id="KW-0862">Zinc</keyword>
<dbReference type="EMBL" id="QAPG01000105">
    <property type="protein sequence ID" value="TDZ31393.1"/>
    <property type="molecule type" value="Genomic_DNA"/>
</dbReference>
<evidence type="ECO:0000256" key="1">
    <source>
        <dbReference type="ARBA" id="ARBA00004123"/>
    </source>
</evidence>
<keyword evidence="5" id="KW-0238">DNA-binding</keyword>
<keyword evidence="10" id="KW-1185">Reference proteome</keyword>
<dbReference type="GO" id="GO:0008270">
    <property type="term" value="F:zinc ion binding"/>
    <property type="evidence" value="ECO:0007669"/>
    <property type="project" value="InterPro"/>
</dbReference>
<dbReference type="Pfam" id="PF00172">
    <property type="entry name" value="Zn_clus"/>
    <property type="match status" value="1"/>
</dbReference>
<organism evidence="9 10">
    <name type="scientific">Colletotrichum spinosum</name>
    <dbReference type="NCBI Taxonomy" id="1347390"/>
    <lineage>
        <taxon>Eukaryota</taxon>
        <taxon>Fungi</taxon>
        <taxon>Dikarya</taxon>
        <taxon>Ascomycota</taxon>
        <taxon>Pezizomycotina</taxon>
        <taxon>Sordariomycetes</taxon>
        <taxon>Hypocreomycetidae</taxon>
        <taxon>Glomerellales</taxon>
        <taxon>Glomerellaceae</taxon>
        <taxon>Colletotrichum</taxon>
        <taxon>Colletotrichum orbiculare species complex</taxon>
    </lineage>
</organism>
<evidence type="ECO:0000256" key="2">
    <source>
        <dbReference type="ARBA" id="ARBA00022723"/>
    </source>
</evidence>
<evidence type="ECO:0000313" key="10">
    <source>
        <dbReference type="Proteomes" id="UP000295083"/>
    </source>
</evidence>
<keyword evidence="7" id="KW-0539">Nucleus</keyword>
<dbReference type="PANTHER" id="PTHR31668">
    <property type="entry name" value="GLUCOSE TRANSPORT TRANSCRIPTION REGULATOR RGT1-RELATED-RELATED"/>
    <property type="match status" value="1"/>
</dbReference>
<dbReference type="InterPro" id="IPR036864">
    <property type="entry name" value="Zn2-C6_fun-type_DNA-bd_sf"/>
</dbReference>
<feature type="domain" description="Zn(2)-C6 fungal-type" evidence="8">
    <location>
        <begin position="13"/>
        <end position="42"/>
    </location>
</feature>
<evidence type="ECO:0000256" key="3">
    <source>
        <dbReference type="ARBA" id="ARBA00022833"/>
    </source>
</evidence>
<dbReference type="Pfam" id="PF04082">
    <property type="entry name" value="Fungal_trans"/>
    <property type="match status" value="1"/>
</dbReference>
<dbReference type="Gene3D" id="4.10.240.10">
    <property type="entry name" value="Zn(2)-C6 fungal-type DNA-binding domain"/>
    <property type="match status" value="1"/>
</dbReference>
<gene>
    <name evidence="9" type="ORF">C8035_v005988</name>
</gene>
<dbReference type="InterPro" id="IPR007219">
    <property type="entry name" value="XnlR_reg_dom"/>
</dbReference>
<evidence type="ECO:0000256" key="5">
    <source>
        <dbReference type="ARBA" id="ARBA00023125"/>
    </source>
</evidence>
<comment type="subcellular location">
    <subcellularLocation>
        <location evidence="1">Nucleus</location>
    </subcellularLocation>
</comment>
<evidence type="ECO:0000256" key="7">
    <source>
        <dbReference type="ARBA" id="ARBA00023242"/>
    </source>
</evidence>
<dbReference type="PROSITE" id="PS50048">
    <property type="entry name" value="ZN2_CY6_FUNGAL_2"/>
    <property type="match status" value="1"/>
</dbReference>
<comment type="caution">
    <text evidence="9">The sequence shown here is derived from an EMBL/GenBank/DDBJ whole genome shotgun (WGS) entry which is preliminary data.</text>
</comment>